<dbReference type="EMBL" id="QGTQ01000024">
    <property type="protein sequence ID" value="PWV95854.1"/>
    <property type="molecule type" value="Genomic_DNA"/>
</dbReference>
<comment type="caution">
    <text evidence="1">The sequence shown here is derived from an EMBL/GenBank/DDBJ whole genome shotgun (WGS) entry which is preliminary data.</text>
</comment>
<organism evidence="1 2">
    <name type="scientific">Paenibacillus cellulosilyticus</name>
    <dbReference type="NCBI Taxonomy" id="375489"/>
    <lineage>
        <taxon>Bacteria</taxon>
        <taxon>Bacillati</taxon>
        <taxon>Bacillota</taxon>
        <taxon>Bacilli</taxon>
        <taxon>Bacillales</taxon>
        <taxon>Paenibacillaceae</taxon>
        <taxon>Paenibacillus</taxon>
    </lineage>
</organism>
<proteinExistence type="predicted"/>
<keyword evidence="2" id="KW-1185">Reference proteome</keyword>
<evidence type="ECO:0000313" key="1">
    <source>
        <dbReference type="EMBL" id="PWV95854.1"/>
    </source>
</evidence>
<gene>
    <name evidence="1" type="ORF">DFQ01_12427</name>
</gene>
<name>A0A2V2YN01_9BACL</name>
<dbReference type="AlphaFoldDB" id="A0A2V2YN01"/>
<protein>
    <submittedName>
        <fullName evidence="1">Uncharacterized protein</fullName>
    </submittedName>
</protein>
<accession>A0A2V2YN01</accession>
<reference evidence="1 2" key="1">
    <citation type="submission" date="2018-05" db="EMBL/GenBank/DDBJ databases">
        <title>Genomic Encyclopedia of Type Strains, Phase III (KMG-III): the genomes of soil and plant-associated and newly described type strains.</title>
        <authorList>
            <person name="Whitman W."/>
        </authorList>
    </citation>
    <scope>NUCLEOTIDE SEQUENCE [LARGE SCALE GENOMIC DNA]</scope>
    <source>
        <strain evidence="1 2">CECT 5696</strain>
    </source>
</reference>
<sequence length="29" mass="3219">MGSSALITNLELKINDNTDKAVRFARLRA</sequence>
<dbReference type="Proteomes" id="UP000246635">
    <property type="component" value="Unassembled WGS sequence"/>
</dbReference>
<evidence type="ECO:0000313" key="2">
    <source>
        <dbReference type="Proteomes" id="UP000246635"/>
    </source>
</evidence>